<keyword evidence="1" id="KW-0472">Membrane</keyword>
<evidence type="ECO:0000256" key="1">
    <source>
        <dbReference type="SAM" id="Phobius"/>
    </source>
</evidence>
<feature type="transmembrane region" description="Helical" evidence="1">
    <location>
        <begin position="6"/>
        <end position="25"/>
    </location>
</feature>
<keyword evidence="1" id="KW-0812">Transmembrane</keyword>
<gene>
    <name evidence="2" type="ORF">BK123_01600</name>
</gene>
<dbReference type="Proteomes" id="UP000187074">
    <property type="component" value="Unassembled WGS sequence"/>
</dbReference>
<dbReference type="STRING" id="1401.BK123_01600"/>
<dbReference type="EMBL" id="MRTF01000001">
    <property type="protein sequence ID" value="OME96317.1"/>
    <property type="molecule type" value="Genomic_DNA"/>
</dbReference>
<comment type="caution">
    <text evidence="2">The sequence shown here is derived from an EMBL/GenBank/DDBJ whole genome shotgun (WGS) entry which is preliminary data.</text>
</comment>
<feature type="transmembrane region" description="Helical" evidence="1">
    <location>
        <begin position="32"/>
        <end position="50"/>
    </location>
</feature>
<feature type="transmembrane region" description="Helical" evidence="1">
    <location>
        <begin position="181"/>
        <end position="199"/>
    </location>
</feature>
<dbReference type="AlphaFoldDB" id="A0A1R1B870"/>
<feature type="transmembrane region" description="Helical" evidence="1">
    <location>
        <begin position="88"/>
        <end position="108"/>
    </location>
</feature>
<accession>A0A1R1B870</accession>
<sequence>MEVIWFMVFSTFETLAIYSLIMTLLRFKTTEYIWQALIVMILANLQSFVMRNELHLDFLAPLITVLIFVFLFSAIIKIPVIWSAICTIIGYMLYALIQTAYLTTIFGSIDSIQTNHANGYILQILSGATGLLISWIMYKFGIGFKYNLEKLRIKFEHILLIALIIVVLILIAILFYLNRLWLHLLFFGITFGIFLYYAINTEERDSYDHRRIIKTDSGGDQTPGT</sequence>
<proteinExistence type="predicted"/>
<feature type="transmembrane region" description="Helical" evidence="1">
    <location>
        <begin position="120"/>
        <end position="138"/>
    </location>
</feature>
<feature type="transmembrane region" description="Helical" evidence="1">
    <location>
        <begin position="56"/>
        <end position="76"/>
    </location>
</feature>
<name>A0A1R1B870_PAELA</name>
<dbReference type="RefSeq" id="WP_076320687.1">
    <property type="nucleotide sequence ID" value="NZ_MRTF01000001.1"/>
</dbReference>
<dbReference type="OrthoDB" id="2678566at2"/>
<keyword evidence="1" id="KW-1133">Transmembrane helix</keyword>
<organism evidence="2 3">
    <name type="scientific">Paenibacillus lautus</name>
    <name type="common">Bacillus lautus</name>
    <dbReference type="NCBI Taxonomy" id="1401"/>
    <lineage>
        <taxon>Bacteria</taxon>
        <taxon>Bacillati</taxon>
        <taxon>Bacillota</taxon>
        <taxon>Bacilli</taxon>
        <taxon>Bacillales</taxon>
        <taxon>Paenibacillaceae</taxon>
        <taxon>Paenibacillus</taxon>
    </lineage>
</organism>
<evidence type="ECO:0000313" key="3">
    <source>
        <dbReference type="Proteomes" id="UP000187074"/>
    </source>
</evidence>
<protein>
    <submittedName>
        <fullName evidence="2">Uncharacterized protein</fullName>
    </submittedName>
</protein>
<evidence type="ECO:0000313" key="2">
    <source>
        <dbReference type="EMBL" id="OME96317.1"/>
    </source>
</evidence>
<reference evidence="2 3" key="1">
    <citation type="submission" date="2016-11" db="EMBL/GenBank/DDBJ databases">
        <title>Paenibacillus species isolates.</title>
        <authorList>
            <person name="Beno S.M."/>
        </authorList>
    </citation>
    <scope>NUCLEOTIDE SEQUENCE [LARGE SCALE GENOMIC DNA]</scope>
    <source>
        <strain evidence="2 3">FSL F4-0100</strain>
    </source>
</reference>
<feature type="transmembrane region" description="Helical" evidence="1">
    <location>
        <begin position="158"/>
        <end position="175"/>
    </location>
</feature>